<name>A0A0P9EK46_9BACL</name>
<comment type="caution">
    <text evidence="2">The sequence shown here is derived from an EMBL/GenBank/DDBJ whole genome shotgun (WGS) entry which is preliminary data.</text>
</comment>
<dbReference type="InterPro" id="IPR029068">
    <property type="entry name" value="Glyas_Bleomycin-R_OHBP_Dase"/>
</dbReference>
<dbReference type="PANTHER" id="PTHR36503">
    <property type="entry name" value="BLR2520 PROTEIN"/>
    <property type="match status" value="1"/>
</dbReference>
<dbReference type="CDD" id="cd06587">
    <property type="entry name" value="VOC"/>
    <property type="match status" value="1"/>
</dbReference>
<reference evidence="2 3" key="1">
    <citation type="submission" date="2015-09" db="EMBL/GenBank/DDBJ databases">
        <title>Draft genome sequence of Alicyclobacillus ferrooxydans DSM 22381.</title>
        <authorList>
            <person name="Hemp J."/>
        </authorList>
    </citation>
    <scope>NUCLEOTIDE SEQUENCE [LARGE SCALE GENOMIC DNA]</scope>
    <source>
        <strain evidence="2 3">TC-34</strain>
    </source>
</reference>
<dbReference type="RefSeq" id="WP_054969527.1">
    <property type="nucleotide sequence ID" value="NZ_LJCO01000051.1"/>
</dbReference>
<dbReference type="PROSITE" id="PS51819">
    <property type="entry name" value="VOC"/>
    <property type="match status" value="1"/>
</dbReference>
<keyword evidence="3" id="KW-1185">Reference proteome</keyword>
<evidence type="ECO:0000259" key="1">
    <source>
        <dbReference type="PROSITE" id="PS51819"/>
    </source>
</evidence>
<dbReference type="Pfam" id="PF00903">
    <property type="entry name" value="Glyoxalase"/>
    <property type="match status" value="1"/>
</dbReference>
<dbReference type="PATRIC" id="fig|471514.4.peg.1621"/>
<dbReference type="InterPro" id="IPR004360">
    <property type="entry name" value="Glyas_Fos-R_dOase_dom"/>
</dbReference>
<dbReference type="InterPro" id="IPR037523">
    <property type="entry name" value="VOC_core"/>
</dbReference>
<evidence type="ECO:0000313" key="2">
    <source>
        <dbReference type="EMBL" id="KPV43433.1"/>
    </source>
</evidence>
<dbReference type="OrthoDB" id="9795618at2"/>
<dbReference type="PANTHER" id="PTHR36503:SF3">
    <property type="entry name" value="BLR0126 PROTEIN"/>
    <property type="match status" value="1"/>
</dbReference>
<feature type="domain" description="VOC" evidence="1">
    <location>
        <begin position="4"/>
        <end position="111"/>
    </location>
</feature>
<dbReference type="STRING" id="471514.AN477_12640"/>
<dbReference type="Proteomes" id="UP000050482">
    <property type="component" value="Unassembled WGS sequence"/>
</dbReference>
<organism evidence="2 3">
    <name type="scientific">Alicyclobacillus ferrooxydans</name>
    <dbReference type="NCBI Taxonomy" id="471514"/>
    <lineage>
        <taxon>Bacteria</taxon>
        <taxon>Bacillati</taxon>
        <taxon>Bacillota</taxon>
        <taxon>Bacilli</taxon>
        <taxon>Bacillales</taxon>
        <taxon>Alicyclobacillaceae</taxon>
        <taxon>Alicyclobacillus</taxon>
    </lineage>
</organism>
<dbReference type="SUPFAM" id="SSF54593">
    <property type="entry name" value="Glyoxalase/Bleomycin resistance protein/Dihydroxybiphenyl dioxygenase"/>
    <property type="match status" value="1"/>
</dbReference>
<proteinExistence type="predicted"/>
<accession>A0A0P9EK46</accession>
<dbReference type="Gene3D" id="3.10.180.10">
    <property type="entry name" value="2,3-Dihydroxybiphenyl 1,2-Dioxygenase, domain 1"/>
    <property type="match status" value="1"/>
</dbReference>
<dbReference type="AlphaFoldDB" id="A0A0P9EK46"/>
<sequence>MQASLDGITLQVSNVEKSLEFYSKIPGAEVVLHVPKRIAIVRLGEARIGLLATGEHRGFHLELLTEELDEMYNALQEEGLELTGKPTVRPWGERTFILMDPDGYQLEFEAVEPGEKHN</sequence>
<gene>
    <name evidence="2" type="ORF">AN477_12640</name>
</gene>
<dbReference type="EMBL" id="LJCO01000051">
    <property type="protein sequence ID" value="KPV43433.1"/>
    <property type="molecule type" value="Genomic_DNA"/>
</dbReference>
<protein>
    <recommendedName>
        <fullName evidence="1">VOC domain-containing protein</fullName>
    </recommendedName>
</protein>
<evidence type="ECO:0000313" key="3">
    <source>
        <dbReference type="Proteomes" id="UP000050482"/>
    </source>
</evidence>